<dbReference type="Proteomes" id="UP001597417">
    <property type="component" value="Unassembled WGS sequence"/>
</dbReference>
<proteinExistence type="predicted"/>
<feature type="region of interest" description="Disordered" evidence="1">
    <location>
        <begin position="1"/>
        <end position="41"/>
    </location>
</feature>
<evidence type="ECO:0000256" key="1">
    <source>
        <dbReference type="SAM" id="MobiDB-lite"/>
    </source>
</evidence>
<dbReference type="RefSeq" id="WP_378263281.1">
    <property type="nucleotide sequence ID" value="NZ_JBHUKR010000006.1"/>
</dbReference>
<organism evidence="2 3">
    <name type="scientific">Amycolatopsis pigmentata</name>
    <dbReference type="NCBI Taxonomy" id="450801"/>
    <lineage>
        <taxon>Bacteria</taxon>
        <taxon>Bacillati</taxon>
        <taxon>Actinomycetota</taxon>
        <taxon>Actinomycetes</taxon>
        <taxon>Pseudonocardiales</taxon>
        <taxon>Pseudonocardiaceae</taxon>
        <taxon>Amycolatopsis</taxon>
    </lineage>
</organism>
<gene>
    <name evidence="2" type="ORF">ACFSXZ_09010</name>
</gene>
<sequence>MTSDAREPLSPLTHRPRPDTRLRGDIRAGLAGPHPGAMDPTHEFRFRVVNRDSTGELFAAGDGLTGEKRLL</sequence>
<comment type="caution">
    <text evidence="2">The sequence shown here is derived from an EMBL/GenBank/DDBJ whole genome shotgun (WGS) entry which is preliminary data.</text>
</comment>
<feature type="compositionally biased region" description="Basic and acidic residues" evidence="1">
    <location>
        <begin position="16"/>
        <end position="26"/>
    </location>
</feature>
<keyword evidence="3" id="KW-1185">Reference proteome</keyword>
<name>A0ABW5FQQ0_9PSEU</name>
<evidence type="ECO:0000313" key="2">
    <source>
        <dbReference type="EMBL" id="MFD2416470.1"/>
    </source>
</evidence>
<dbReference type="EMBL" id="JBHUKR010000006">
    <property type="protein sequence ID" value="MFD2416470.1"/>
    <property type="molecule type" value="Genomic_DNA"/>
</dbReference>
<accession>A0ABW5FQQ0</accession>
<protein>
    <submittedName>
        <fullName evidence="2">Uncharacterized protein</fullName>
    </submittedName>
</protein>
<reference evidence="3" key="1">
    <citation type="journal article" date="2019" name="Int. J. Syst. Evol. Microbiol.">
        <title>The Global Catalogue of Microorganisms (GCM) 10K type strain sequencing project: providing services to taxonomists for standard genome sequencing and annotation.</title>
        <authorList>
            <consortium name="The Broad Institute Genomics Platform"/>
            <consortium name="The Broad Institute Genome Sequencing Center for Infectious Disease"/>
            <person name="Wu L."/>
            <person name="Ma J."/>
        </authorList>
    </citation>
    <scope>NUCLEOTIDE SEQUENCE [LARGE SCALE GENOMIC DNA]</scope>
    <source>
        <strain evidence="3">CGMCC 4.7645</strain>
    </source>
</reference>
<evidence type="ECO:0000313" key="3">
    <source>
        <dbReference type="Proteomes" id="UP001597417"/>
    </source>
</evidence>